<evidence type="ECO:0008006" key="3">
    <source>
        <dbReference type="Google" id="ProtNLM"/>
    </source>
</evidence>
<proteinExistence type="predicted"/>
<dbReference type="PANTHER" id="PTHR14187">
    <property type="entry name" value="ALPHA KINASE/ELONGATION FACTOR 2 KINASE"/>
    <property type="match status" value="1"/>
</dbReference>
<dbReference type="PANTHER" id="PTHR14187:SF5">
    <property type="entry name" value="HEAT SHOCK 70 KDA PROTEIN 12A"/>
    <property type="match status" value="1"/>
</dbReference>
<sequence length="602" mass="66898">MSMASSTLPYHGSERRLVLGMDIGTTFSGISYAFLDPGEIPTVRGITRFPAQENVGLDSKIPSILYYDRQGKVRAVGAEALQESIIEQAEDDGWVKMEWWILHLRPKRLASSHVSDSDLPALPLNKTAVEVLGDFMKYLLHCAQKYITDTHSESLWNSVANNIDFVLTYPNGWEATQQSEIRRAAVLAGLVSDTLQGQSHIQLVTEGEASLHYCIANDPTLDSMVDGRGIIIVNAGESTIDLSAYCMSNSTLSFEEIAPTECRLQGSVFVTRRARTFLAAKLANSRYNSPEDLANMTSCFDKTTMRRFRNPDEPSYIKFGGVRDRDPAVGINSGQLKLPGTEVAALFEPSVQSIIEAIDTQRNIAKKPISAVFLVGDFAANDWLFSRLHAQLTQQGITFSRPDDVTKSIADGAISFYLDHRVPAPLRVSSKTYGMKCSTIFNKDDPEHRARKHTLYTGASGQQYVQHKFTTILPKGAQISEDGEFRRTYCQTRRKKELGSNNTFTIDIICYHGALDAVQWTDTEPEMFSALCTIEVDMAEMTKASQAHYGPEGVIFYQLDLSVVLQFGITELKAKLCWNEEGEEKQIPARVVYASEVTISDG</sequence>
<gene>
    <name evidence="1" type="ORF">FIBSPDRAFT_1053803</name>
</gene>
<dbReference type="AlphaFoldDB" id="A0A167WDH5"/>
<evidence type="ECO:0000313" key="2">
    <source>
        <dbReference type="Proteomes" id="UP000076532"/>
    </source>
</evidence>
<dbReference type="InterPro" id="IPR043129">
    <property type="entry name" value="ATPase_NBD"/>
</dbReference>
<organism evidence="1 2">
    <name type="scientific">Athelia psychrophila</name>
    <dbReference type="NCBI Taxonomy" id="1759441"/>
    <lineage>
        <taxon>Eukaryota</taxon>
        <taxon>Fungi</taxon>
        <taxon>Dikarya</taxon>
        <taxon>Basidiomycota</taxon>
        <taxon>Agaricomycotina</taxon>
        <taxon>Agaricomycetes</taxon>
        <taxon>Agaricomycetidae</taxon>
        <taxon>Atheliales</taxon>
        <taxon>Atheliaceae</taxon>
        <taxon>Athelia</taxon>
    </lineage>
</organism>
<dbReference type="EMBL" id="KV417810">
    <property type="protein sequence ID" value="KZP05967.1"/>
    <property type="molecule type" value="Genomic_DNA"/>
</dbReference>
<dbReference type="Proteomes" id="UP000076532">
    <property type="component" value="Unassembled WGS sequence"/>
</dbReference>
<reference evidence="1 2" key="1">
    <citation type="journal article" date="2016" name="Mol. Biol. Evol.">
        <title>Comparative Genomics of Early-Diverging Mushroom-Forming Fungi Provides Insights into the Origins of Lignocellulose Decay Capabilities.</title>
        <authorList>
            <person name="Nagy L.G."/>
            <person name="Riley R."/>
            <person name="Tritt A."/>
            <person name="Adam C."/>
            <person name="Daum C."/>
            <person name="Floudas D."/>
            <person name="Sun H."/>
            <person name="Yadav J.S."/>
            <person name="Pangilinan J."/>
            <person name="Larsson K.H."/>
            <person name="Matsuura K."/>
            <person name="Barry K."/>
            <person name="Labutti K."/>
            <person name="Kuo R."/>
            <person name="Ohm R.A."/>
            <person name="Bhattacharya S.S."/>
            <person name="Shirouzu T."/>
            <person name="Yoshinaga Y."/>
            <person name="Martin F.M."/>
            <person name="Grigoriev I.V."/>
            <person name="Hibbett D.S."/>
        </authorList>
    </citation>
    <scope>NUCLEOTIDE SEQUENCE [LARGE SCALE GENOMIC DNA]</scope>
    <source>
        <strain evidence="1 2">CBS 109695</strain>
    </source>
</reference>
<keyword evidence="2" id="KW-1185">Reference proteome</keyword>
<evidence type="ECO:0000313" key="1">
    <source>
        <dbReference type="EMBL" id="KZP05967.1"/>
    </source>
</evidence>
<dbReference type="SUPFAM" id="SSF53067">
    <property type="entry name" value="Actin-like ATPase domain"/>
    <property type="match status" value="2"/>
</dbReference>
<dbReference type="STRING" id="436010.A0A167WDH5"/>
<protein>
    <recommendedName>
        <fullName evidence="3">Actin-like ATPase domain-containing protein</fullName>
    </recommendedName>
</protein>
<dbReference type="OrthoDB" id="2963168at2759"/>
<name>A0A167WDH5_9AGAM</name>
<dbReference type="CDD" id="cd10170">
    <property type="entry name" value="ASKHA_NBD_HSP70"/>
    <property type="match status" value="1"/>
</dbReference>
<accession>A0A167WDH5</accession>
<dbReference type="Gene3D" id="3.30.420.40">
    <property type="match status" value="1"/>
</dbReference>